<dbReference type="Proteomes" id="UP000663828">
    <property type="component" value="Unassembled WGS sequence"/>
</dbReference>
<comment type="caution">
    <text evidence="1">The sequence shown here is derived from an EMBL/GenBank/DDBJ whole genome shotgun (WGS) entry which is preliminary data.</text>
</comment>
<evidence type="ECO:0000313" key="1">
    <source>
        <dbReference type="EMBL" id="CAF1679085.1"/>
    </source>
</evidence>
<dbReference type="AlphaFoldDB" id="A0A816GYI7"/>
<organism evidence="1 2">
    <name type="scientific">Adineta ricciae</name>
    <name type="common">Rotifer</name>
    <dbReference type="NCBI Taxonomy" id="249248"/>
    <lineage>
        <taxon>Eukaryota</taxon>
        <taxon>Metazoa</taxon>
        <taxon>Spiralia</taxon>
        <taxon>Gnathifera</taxon>
        <taxon>Rotifera</taxon>
        <taxon>Eurotatoria</taxon>
        <taxon>Bdelloidea</taxon>
        <taxon>Adinetida</taxon>
        <taxon>Adinetidae</taxon>
        <taxon>Adineta</taxon>
    </lineage>
</organism>
<accession>A0A816GYI7</accession>
<sequence length="77" mass="8843">MFILVLPYQGSWIGFRPYNPSSTYALFKLHFHNLDLNRNDSTILNRTHQRPVVFCDNIYLSLGSSSVISSILPIETI</sequence>
<proteinExistence type="predicted"/>
<dbReference type="EMBL" id="CAJNOR010014620">
    <property type="protein sequence ID" value="CAF1679085.1"/>
    <property type="molecule type" value="Genomic_DNA"/>
</dbReference>
<keyword evidence="2" id="KW-1185">Reference proteome</keyword>
<evidence type="ECO:0000313" key="2">
    <source>
        <dbReference type="Proteomes" id="UP000663828"/>
    </source>
</evidence>
<name>A0A816GYI7_ADIRI</name>
<protein>
    <submittedName>
        <fullName evidence="1">Uncharacterized protein</fullName>
    </submittedName>
</protein>
<reference evidence="1" key="1">
    <citation type="submission" date="2021-02" db="EMBL/GenBank/DDBJ databases">
        <authorList>
            <person name="Nowell W R."/>
        </authorList>
    </citation>
    <scope>NUCLEOTIDE SEQUENCE</scope>
</reference>
<gene>
    <name evidence="1" type="ORF">XAT740_LOCUS60197</name>
</gene>